<protein>
    <submittedName>
        <fullName evidence="2">Uncharacterized protein</fullName>
    </submittedName>
</protein>
<accession>A0ABW3QYG5</accession>
<evidence type="ECO:0000313" key="2">
    <source>
        <dbReference type="EMBL" id="MFD1149831.1"/>
    </source>
</evidence>
<dbReference type="EMBL" id="JBHTLK010000125">
    <property type="protein sequence ID" value="MFD1149831.1"/>
    <property type="molecule type" value="Genomic_DNA"/>
</dbReference>
<organism evidence="2 3">
    <name type="scientific">Saccharothrix hoggarensis</name>
    <dbReference type="NCBI Taxonomy" id="913853"/>
    <lineage>
        <taxon>Bacteria</taxon>
        <taxon>Bacillati</taxon>
        <taxon>Actinomycetota</taxon>
        <taxon>Actinomycetes</taxon>
        <taxon>Pseudonocardiales</taxon>
        <taxon>Pseudonocardiaceae</taxon>
        <taxon>Saccharothrix</taxon>
    </lineage>
</organism>
<feature type="compositionally biased region" description="Gly residues" evidence="1">
    <location>
        <begin position="1"/>
        <end position="11"/>
    </location>
</feature>
<gene>
    <name evidence="2" type="ORF">ACFQ3T_22080</name>
</gene>
<comment type="caution">
    <text evidence="2">The sequence shown here is derived from an EMBL/GenBank/DDBJ whole genome shotgun (WGS) entry which is preliminary data.</text>
</comment>
<feature type="non-terminal residue" evidence="2">
    <location>
        <position position="1"/>
    </location>
</feature>
<sequence length="79" mass="7811">PLGAERGGSGPAPGSVTSTFQAPKSVTPQSGMIGAAPMAAPPPVAGGAGERDRNRPGYLEDDDNVFGVDRKAAPPVIGL</sequence>
<keyword evidence="3" id="KW-1185">Reference proteome</keyword>
<feature type="compositionally biased region" description="Polar residues" evidence="1">
    <location>
        <begin position="15"/>
        <end position="30"/>
    </location>
</feature>
<reference evidence="3" key="1">
    <citation type="journal article" date="2019" name="Int. J. Syst. Evol. Microbiol.">
        <title>The Global Catalogue of Microorganisms (GCM) 10K type strain sequencing project: providing services to taxonomists for standard genome sequencing and annotation.</title>
        <authorList>
            <consortium name="The Broad Institute Genomics Platform"/>
            <consortium name="The Broad Institute Genome Sequencing Center for Infectious Disease"/>
            <person name="Wu L."/>
            <person name="Ma J."/>
        </authorList>
    </citation>
    <scope>NUCLEOTIDE SEQUENCE [LARGE SCALE GENOMIC DNA]</scope>
    <source>
        <strain evidence="3">CCUG 60214</strain>
    </source>
</reference>
<evidence type="ECO:0000313" key="3">
    <source>
        <dbReference type="Proteomes" id="UP001597168"/>
    </source>
</evidence>
<dbReference type="Proteomes" id="UP001597168">
    <property type="component" value="Unassembled WGS sequence"/>
</dbReference>
<evidence type="ECO:0000256" key="1">
    <source>
        <dbReference type="SAM" id="MobiDB-lite"/>
    </source>
</evidence>
<name>A0ABW3QYG5_9PSEU</name>
<feature type="region of interest" description="Disordered" evidence="1">
    <location>
        <begin position="1"/>
        <end position="65"/>
    </location>
</feature>
<proteinExistence type="predicted"/>